<evidence type="ECO:0000256" key="2">
    <source>
        <dbReference type="SAM" id="SignalP"/>
    </source>
</evidence>
<gene>
    <name evidence="3" type="ORF">GCM10025874_16010</name>
</gene>
<dbReference type="InterPro" id="IPR005064">
    <property type="entry name" value="BUG"/>
</dbReference>
<dbReference type="PIRSF" id="PIRSF017082">
    <property type="entry name" value="YflP"/>
    <property type="match status" value="1"/>
</dbReference>
<reference evidence="3 4" key="1">
    <citation type="journal article" date="2014" name="Int. J. Syst. Evol. Microbiol.">
        <title>Complete genome sequence of Corynebacterium casei LMG S-19264T (=DSM 44701T), isolated from a smear-ripened cheese.</title>
        <authorList>
            <consortium name="US DOE Joint Genome Institute (JGI-PGF)"/>
            <person name="Walter F."/>
            <person name="Albersmeier A."/>
            <person name="Kalinowski J."/>
            <person name="Ruckert C."/>
        </authorList>
    </citation>
    <scope>NUCLEOTIDE SEQUENCE [LARGE SCALE GENOMIC DNA]</scope>
    <source>
        <strain evidence="3 4">NBRC 112289</strain>
    </source>
</reference>
<keyword evidence="2" id="KW-0732">Signal</keyword>
<protein>
    <submittedName>
        <fullName evidence="3">C4-dicarboxylate ABC transporter substrate-binding protein</fullName>
    </submittedName>
</protein>
<name>A0AA37XB54_9MICO</name>
<evidence type="ECO:0000313" key="3">
    <source>
        <dbReference type="EMBL" id="GMA28348.1"/>
    </source>
</evidence>
<comment type="similarity">
    <text evidence="1">Belongs to the UPF0065 (bug) family.</text>
</comment>
<dbReference type="CDD" id="cd07012">
    <property type="entry name" value="PBP2_Bug_TTT"/>
    <property type="match status" value="1"/>
</dbReference>
<accession>A0AA37XB54</accession>
<sequence>MRRRIPLILFSAASAAVFGLAAVDASGGGAGATPRTALTLVAPAAPGGGWDAFAREAQQVIRDEGASSTVQVVNVPGAAGTIGLGQVAQMGDRHDIMLVTGTVMIGGVAMATSGETLEHTTPIARIADDYAVLVVPADSPYETLDDFVAAWQEDPGGTAIAGGSLGGIDHLVAGLAGAEVGIDPRDVNYIAYPGGGEVVSSMLSNSAAAGISGLNEFRDQIEVGNIRALAVSAEEPQEGLGIPTFREAGVDVAMSNWRGLVAPPDISDETRAELIAIVEEMQASDAWRATLDRNNWTDSMLVGDEFGAFLEAESTRIETIIEELGL</sequence>
<dbReference type="InterPro" id="IPR042100">
    <property type="entry name" value="Bug_dom1"/>
</dbReference>
<feature type="signal peptide" evidence="2">
    <location>
        <begin position="1"/>
        <end position="21"/>
    </location>
</feature>
<dbReference type="PANTHER" id="PTHR42928">
    <property type="entry name" value="TRICARBOXYLATE-BINDING PROTEIN"/>
    <property type="match status" value="1"/>
</dbReference>
<dbReference type="Pfam" id="PF03401">
    <property type="entry name" value="TctC"/>
    <property type="match status" value="1"/>
</dbReference>
<dbReference type="PANTHER" id="PTHR42928:SF3">
    <property type="entry name" value="UPF0065 PROTEIN YFLP"/>
    <property type="match status" value="1"/>
</dbReference>
<evidence type="ECO:0000256" key="1">
    <source>
        <dbReference type="ARBA" id="ARBA00006987"/>
    </source>
</evidence>
<keyword evidence="4" id="KW-1185">Reference proteome</keyword>
<feature type="chain" id="PRO_5041297735" evidence="2">
    <location>
        <begin position="22"/>
        <end position="326"/>
    </location>
</feature>
<dbReference type="Gene3D" id="3.40.190.10">
    <property type="entry name" value="Periplasmic binding protein-like II"/>
    <property type="match status" value="1"/>
</dbReference>
<dbReference type="RefSeq" id="WP_284231702.1">
    <property type="nucleotide sequence ID" value="NZ_BSUL01000001.1"/>
</dbReference>
<organism evidence="3 4">
    <name type="scientific">Arenivirga flava</name>
    <dbReference type="NCBI Taxonomy" id="1930060"/>
    <lineage>
        <taxon>Bacteria</taxon>
        <taxon>Bacillati</taxon>
        <taxon>Actinomycetota</taxon>
        <taxon>Actinomycetes</taxon>
        <taxon>Micrococcales</taxon>
        <taxon>Microbacteriaceae</taxon>
        <taxon>Arenivirga</taxon>
    </lineage>
</organism>
<dbReference type="EMBL" id="BSUL01000001">
    <property type="protein sequence ID" value="GMA28348.1"/>
    <property type="molecule type" value="Genomic_DNA"/>
</dbReference>
<dbReference type="AlphaFoldDB" id="A0AA37XB54"/>
<dbReference type="Proteomes" id="UP001157160">
    <property type="component" value="Unassembled WGS sequence"/>
</dbReference>
<comment type="caution">
    <text evidence="3">The sequence shown here is derived from an EMBL/GenBank/DDBJ whole genome shotgun (WGS) entry which is preliminary data.</text>
</comment>
<proteinExistence type="inferred from homology"/>
<evidence type="ECO:0000313" key="4">
    <source>
        <dbReference type="Proteomes" id="UP001157160"/>
    </source>
</evidence>
<dbReference type="SUPFAM" id="SSF53850">
    <property type="entry name" value="Periplasmic binding protein-like II"/>
    <property type="match status" value="1"/>
</dbReference>
<dbReference type="Gene3D" id="3.40.190.150">
    <property type="entry name" value="Bordetella uptake gene, domain 1"/>
    <property type="match status" value="1"/>
</dbReference>